<comment type="caution">
    <text evidence="1">The sequence shown here is derived from an EMBL/GenBank/DDBJ whole genome shotgun (WGS) entry which is preliminary data.</text>
</comment>
<name>A0ABR5EYZ5_9ACTN</name>
<sequence>MPKLLYARPPADTEEERKIRKLAGSRHAPGDWIIRAKMIVASWDGERTSTIAAGLGCHMQT</sequence>
<accession>A0ABR5EYZ5</accession>
<reference evidence="1 2" key="1">
    <citation type="submission" date="2014-12" db="EMBL/GenBank/DDBJ databases">
        <title>Frankia sp. BMG5.1 draft genome.</title>
        <authorList>
            <person name="Gtari M."/>
            <person name="Ghodhbane-Gtari F."/>
            <person name="Nouioui I."/>
            <person name="Ktari A."/>
            <person name="Hezbri K."/>
            <person name="Mimouni W."/>
            <person name="Sbissi I."/>
            <person name="Ayari A."/>
            <person name="Yamanaka T."/>
            <person name="Normand P."/>
            <person name="Tisa L.S."/>
            <person name="Boudabous A."/>
        </authorList>
    </citation>
    <scope>NUCLEOTIDE SEQUENCE [LARGE SCALE GENOMIC DNA]</scope>
    <source>
        <strain evidence="1 2">BMG5.1</strain>
    </source>
</reference>
<gene>
    <name evidence="1" type="ORF">FrCorBMG51_23615</name>
</gene>
<dbReference type="Proteomes" id="UP000035425">
    <property type="component" value="Unassembled WGS sequence"/>
</dbReference>
<evidence type="ECO:0000313" key="1">
    <source>
        <dbReference type="EMBL" id="KLL09635.1"/>
    </source>
</evidence>
<proteinExistence type="predicted"/>
<organism evidence="1 2">
    <name type="scientific">Protofrankia coriariae</name>
    <dbReference type="NCBI Taxonomy" id="1562887"/>
    <lineage>
        <taxon>Bacteria</taxon>
        <taxon>Bacillati</taxon>
        <taxon>Actinomycetota</taxon>
        <taxon>Actinomycetes</taxon>
        <taxon>Frankiales</taxon>
        <taxon>Frankiaceae</taxon>
        <taxon>Protofrankia</taxon>
    </lineage>
</organism>
<protein>
    <submittedName>
        <fullName evidence="1">Transposase</fullName>
    </submittedName>
</protein>
<keyword evidence="2" id="KW-1185">Reference proteome</keyword>
<dbReference type="EMBL" id="JWIO01000070">
    <property type="protein sequence ID" value="KLL09635.1"/>
    <property type="molecule type" value="Genomic_DNA"/>
</dbReference>
<evidence type="ECO:0000313" key="2">
    <source>
        <dbReference type="Proteomes" id="UP000035425"/>
    </source>
</evidence>
<feature type="non-terminal residue" evidence="1">
    <location>
        <position position="61"/>
    </location>
</feature>